<dbReference type="OrthoDB" id="9950012at2"/>
<dbReference type="PATRIC" id="fig|1566026.4.peg.2575"/>
<dbReference type="RefSeq" id="WP_053222393.1">
    <property type="nucleotide sequence ID" value="NZ_JSVA01000004.1"/>
</dbReference>
<accession>A0A0L8APK7</accession>
<dbReference type="AlphaFoldDB" id="A0A0L8APK7"/>
<evidence type="ECO:0000313" key="1">
    <source>
        <dbReference type="EMBL" id="KOF04155.1"/>
    </source>
</evidence>
<name>A0A0L8APK7_9BACT</name>
<dbReference type="Proteomes" id="UP000036908">
    <property type="component" value="Unassembled WGS sequence"/>
</dbReference>
<keyword evidence="2" id="KW-1185">Reference proteome</keyword>
<dbReference type="EMBL" id="JSVA01000004">
    <property type="protein sequence ID" value="KOF04155.1"/>
    <property type="molecule type" value="Genomic_DNA"/>
</dbReference>
<proteinExistence type="predicted"/>
<gene>
    <name evidence="1" type="ORF">OB69_04020</name>
</gene>
<evidence type="ECO:0000313" key="2">
    <source>
        <dbReference type="Proteomes" id="UP000036908"/>
    </source>
</evidence>
<protein>
    <submittedName>
        <fullName evidence="1">Uncharacterized protein</fullName>
    </submittedName>
</protein>
<organism evidence="1 2">
    <name type="scientific">Roseivirga seohaensis subsp. aquiponti</name>
    <dbReference type="NCBI Taxonomy" id="1566026"/>
    <lineage>
        <taxon>Bacteria</taxon>
        <taxon>Pseudomonadati</taxon>
        <taxon>Bacteroidota</taxon>
        <taxon>Cytophagia</taxon>
        <taxon>Cytophagales</taxon>
        <taxon>Roseivirgaceae</taxon>
        <taxon>Roseivirga</taxon>
    </lineage>
</organism>
<comment type="caution">
    <text evidence="1">The sequence shown here is derived from an EMBL/GenBank/DDBJ whole genome shotgun (WGS) entry which is preliminary data.</text>
</comment>
<sequence>MSDKEINKVHLEAEHDNRHRFDLTLKGEADNAGVRSVGSAADGQAALAESKEQKKQKELMDLLYIQGLQNQMGDILGDIKEKMDEYRQSRDRQKRMNGSVENGDFDTLRVIFINDYHMDADEVHAMSREDLLDEASRRNQGELDTQAVLRAEIRELALEYKERAEELGQERPALVEAEMEKLAGLKYQAAALGFDFNEMLKEETVGNGFEGLRAISYDATISLNINAEFNKAAPQPVSEFDQGVENEEDLGAFGQKGITPSAFN</sequence>
<reference evidence="2" key="1">
    <citation type="submission" date="2014-11" db="EMBL/GenBank/DDBJ databases">
        <title>Genome sequencing of Roseivirga sp. D-25.</title>
        <authorList>
            <person name="Selvaratnam C."/>
            <person name="Thevarajoo S."/>
            <person name="Goh K.M."/>
            <person name="Eee R."/>
            <person name="Chan K.-G."/>
            <person name="Chong C.S."/>
        </authorList>
    </citation>
    <scope>NUCLEOTIDE SEQUENCE [LARGE SCALE GENOMIC DNA]</scope>
    <source>
        <strain evidence="2">D-25</strain>
    </source>
</reference>